<keyword evidence="2" id="KW-1185">Reference proteome</keyword>
<sequence length="183" mass="21262">METCIRDPSLIDPLNKIGYTKFIVEFDPVIEKVEVRLRRRLTFRGSLESKRLLQRDDVINFLKPLERAQLIKALNDKKVHGISIDKNNFHLLKKNLLNLVNIKEKYIEINLNNSTSQVIRRAIEWGHKGTKIVFSSCASKISEIWPPLSLFNYLVLHGASIPDIITWINTYPLELFEIVSDYS</sequence>
<dbReference type="SUPFAM" id="SSF89550">
    <property type="entry name" value="PHP domain-like"/>
    <property type="match status" value="1"/>
</dbReference>
<proteinExistence type="predicted"/>
<evidence type="ECO:0000313" key="1">
    <source>
        <dbReference type="EMBL" id="AWR99427.1"/>
    </source>
</evidence>
<dbReference type="InterPro" id="IPR016195">
    <property type="entry name" value="Pol/histidinol_Pase-like"/>
</dbReference>
<dbReference type="KEGG" id="mhk:DFR87_06610"/>
<dbReference type="AlphaFoldDB" id="A0A2U9IU94"/>
<reference evidence="2" key="2">
    <citation type="submission" date="2020-03" db="EMBL/GenBank/DDBJ databases">
        <title>Complete Genome Sequences of Extremely Thermoacidophilic, Metal-Mobilizing Type-Strain Members of the Archaeal Family Sulfolobaceae: Acidianus brierleyi DSM-1651T, Acidianus sulfidivorans DSM-18786T, Metallosphaera hakonensis DSM-7519T, and Metallosphaera prunae DSM-10039T.</title>
        <authorList>
            <person name="Counts J.A."/>
            <person name="Kelly R.M."/>
        </authorList>
    </citation>
    <scope>NUCLEOTIDE SEQUENCE [LARGE SCALE GENOMIC DNA]</scope>
    <source>
        <strain evidence="2">HO1-1</strain>
    </source>
</reference>
<name>A0A2U9IU94_9CREN</name>
<reference evidence="1 2" key="1">
    <citation type="submission" date="2018-05" db="EMBL/GenBank/DDBJ databases">
        <title>Complete Genome Sequences of Extremely Thermoacidophilic, Metal-Mobilizing Type-Strain Members of the Archaeal Family Sulfolobaceae: Acidianus brierleyi DSM-1651T, Acidianus sulfidivorans DSM-18786T, Metallosphaera hakonensis DSM-7519T, and Metallosphaera prunae DSM-10039T.</title>
        <authorList>
            <person name="Counts J.A."/>
            <person name="Kelly R.M."/>
        </authorList>
    </citation>
    <scope>NUCLEOTIDE SEQUENCE [LARGE SCALE GENOMIC DNA]</scope>
    <source>
        <strain evidence="1 2">HO1-1</strain>
    </source>
</reference>
<evidence type="ECO:0008006" key="3">
    <source>
        <dbReference type="Google" id="ProtNLM"/>
    </source>
</evidence>
<dbReference type="STRING" id="1293036.GCA_001315825_01878"/>
<evidence type="ECO:0000313" key="2">
    <source>
        <dbReference type="Proteomes" id="UP000247586"/>
    </source>
</evidence>
<organism evidence="1 2">
    <name type="scientific">Metallosphaera hakonensis JCM 8857 = DSM 7519</name>
    <dbReference type="NCBI Taxonomy" id="1293036"/>
    <lineage>
        <taxon>Archaea</taxon>
        <taxon>Thermoproteota</taxon>
        <taxon>Thermoprotei</taxon>
        <taxon>Sulfolobales</taxon>
        <taxon>Sulfolobaceae</taxon>
        <taxon>Metallosphaera</taxon>
    </lineage>
</organism>
<dbReference type="Gene3D" id="3.20.20.140">
    <property type="entry name" value="Metal-dependent hydrolases"/>
    <property type="match status" value="1"/>
</dbReference>
<dbReference type="EMBL" id="CP029287">
    <property type="protein sequence ID" value="AWR99427.1"/>
    <property type="molecule type" value="Genomic_DNA"/>
</dbReference>
<gene>
    <name evidence="1" type="ORF">DFR87_06610</name>
</gene>
<reference evidence="2" key="3">
    <citation type="submission" date="2020-03" db="EMBL/GenBank/DDBJ databases">
        <title>Sequencing and Assembly of Multiple Reported Metal-Biooxidizing Members of the Extremely Thermoacidophilic Archaeal Family Sulfolobaceae.</title>
        <authorList>
            <person name="Counts J.A."/>
            <person name="Kelly R.M."/>
        </authorList>
    </citation>
    <scope>NUCLEOTIDE SEQUENCE [LARGE SCALE GENOMIC DNA]</scope>
    <source>
        <strain evidence="2">HO1-1</strain>
    </source>
</reference>
<protein>
    <recommendedName>
        <fullName evidence="3">RNase P subunit p30</fullName>
    </recommendedName>
</protein>
<dbReference type="Proteomes" id="UP000247586">
    <property type="component" value="Chromosome"/>
</dbReference>
<accession>A0A2U9IU94</accession>